<evidence type="ECO:0000313" key="1">
    <source>
        <dbReference type="EMBL" id="MXU83418.1"/>
    </source>
</evidence>
<organism evidence="1">
    <name type="scientific">Ixodes ricinus</name>
    <name type="common">Common tick</name>
    <name type="synonym">Acarus ricinus</name>
    <dbReference type="NCBI Taxonomy" id="34613"/>
    <lineage>
        <taxon>Eukaryota</taxon>
        <taxon>Metazoa</taxon>
        <taxon>Ecdysozoa</taxon>
        <taxon>Arthropoda</taxon>
        <taxon>Chelicerata</taxon>
        <taxon>Arachnida</taxon>
        <taxon>Acari</taxon>
        <taxon>Parasitiformes</taxon>
        <taxon>Ixodida</taxon>
        <taxon>Ixodoidea</taxon>
        <taxon>Ixodidae</taxon>
        <taxon>Ixodinae</taxon>
        <taxon>Ixodes</taxon>
    </lineage>
</organism>
<dbReference type="EMBL" id="GIFC01001335">
    <property type="protein sequence ID" value="MXU83418.1"/>
    <property type="molecule type" value="Transcribed_RNA"/>
</dbReference>
<proteinExistence type="predicted"/>
<reference evidence="1" key="1">
    <citation type="submission" date="2019-12" db="EMBL/GenBank/DDBJ databases">
        <title>An insight into the sialome of adult female Ixodes ricinus ticks feeding for 6 days.</title>
        <authorList>
            <person name="Perner J."/>
            <person name="Ribeiro J.M.C."/>
        </authorList>
    </citation>
    <scope>NUCLEOTIDE SEQUENCE</scope>
    <source>
        <strain evidence="1">Semi-engorged</strain>
        <tissue evidence="1">Salivary glands</tissue>
    </source>
</reference>
<name>A0A6B0TVQ8_IXORI</name>
<protein>
    <submittedName>
        <fullName evidence="1">Putative secreted protein</fullName>
    </submittedName>
</protein>
<sequence length="75" mass="8400">MHAQRCSGKSATLWWLCLRGSTSGRRIWQRFPSSAPRLRRGAVHGEKWHSGGFLRMPPSPLVVLRESSVPTGMAQ</sequence>
<accession>A0A6B0TVQ8</accession>
<dbReference type="AlphaFoldDB" id="A0A6B0TVQ8"/>